<feature type="transmembrane region" description="Helical" evidence="7">
    <location>
        <begin position="185"/>
        <end position="203"/>
    </location>
</feature>
<dbReference type="OrthoDB" id="9809660at2"/>
<feature type="transmembrane region" description="Helical" evidence="7">
    <location>
        <begin position="113"/>
        <end position="136"/>
    </location>
</feature>
<feature type="transmembrane region" description="Helical" evidence="7">
    <location>
        <begin position="70"/>
        <end position="92"/>
    </location>
</feature>
<evidence type="ECO:0000313" key="10">
    <source>
        <dbReference type="Proteomes" id="UP000199391"/>
    </source>
</evidence>
<evidence type="ECO:0000256" key="4">
    <source>
        <dbReference type="ARBA" id="ARBA00022692"/>
    </source>
</evidence>
<dbReference type="STRING" id="1035707.SAMN05216552_102422"/>
<evidence type="ECO:0000256" key="6">
    <source>
        <dbReference type="ARBA" id="ARBA00023136"/>
    </source>
</evidence>
<evidence type="ECO:0000256" key="5">
    <source>
        <dbReference type="ARBA" id="ARBA00022989"/>
    </source>
</evidence>
<dbReference type="EMBL" id="FPBO01000024">
    <property type="protein sequence ID" value="SFV05549.1"/>
    <property type="molecule type" value="Genomic_DNA"/>
</dbReference>
<dbReference type="Gene3D" id="1.10.3720.10">
    <property type="entry name" value="MetI-like"/>
    <property type="match status" value="1"/>
</dbReference>
<keyword evidence="10" id="KW-1185">Reference proteome</keyword>
<evidence type="ECO:0000256" key="3">
    <source>
        <dbReference type="ARBA" id="ARBA00022475"/>
    </source>
</evidence>
<dbReference type="CDD" id="cd06261">
    <property type="entry name" value="TM_PBP2"/>
    <property type="match status" value="1"/>
</dbReference>
<name>A0A1I7L742_9BURK</name>
<feature type="domain" description="ABC transmembrane type-1" evidence="8">
    <location>
        <begin position="61"/>
        <end position="241"/>
    </location>
</feature>
<comment type="similarity">
    <text evidence="7">Belongs to the binding-protein-dependent transport system permease family.</text>
</comment>
<dbReference type="Proteomes" id="UP000199391">
    <property type="component" value="Unassembled WGS sequence"/>
</dbReference>
<dbReference type="RefSeq" id="WP_093557799.1">
    <property type="nucleotide sequence ID" value="NZ_FPBO01000024.1"/>
</dbReference>
<dbReference type="Pfam" id="PF00528">
    <property type="entry name" value="BPD_transp_1"/>
    <property type="match status" value="1"/>
</dbReference>
<organism evidence="9 10">
    <name type="scientific">Pseudoduganella namucuonensis</name>
    <dbReference type="NCBI Taxonomy" id="1035707"/>
    <lineage>
        <taxon>Bacteria</taxon>
        <taxon>Pseudomonadati</taxon>
        <taxon>Pseudomonadota</taxon>
        <taxon>Betaproteobacteria</taxon>
        <taxon>Burkholderiales</taxon>
        <taxon>Oxalobacteraceae</taxon>
        <taxon>Telluria group</taxon>
        <taxon>Pseudoduganella</taxon>
    </lineage>
</organism>
<dbReference type="InterPro" id="IPR035906">
    <property type="entry name" value="MetI-like_sf"/>
</dbReference>
<feature type="transmembrane region" description="Helical" evidence="7">
    <location>
        <begin position="223"/>
        <end position="244"/>
    </location>
</feature>
<evidence type="ECO:0000313" key="9">
    <source>
        <dbReference type="EMBL" id="SFV05549.1"/>
    </source>
</evidence>
<keyword evidence="2 7" id="KW-0813">Transport</keyword>
<keyword evidence="3" id="KW-1003">Cell membrane</keyword>
<accession>A0A1I7L742</accession>
<comment type="subcellular location">
    <subcellularLocation>
        <location evidence="1 7">Cell membrane</location>
        <topology evidence="1 7">Multi-pass membrane protein</topology>
    </subcellularLocation>
</comment>
<evidence type="ECO:0000256" key="1">
    <source>
        <dbReference type="ARBA" id="ARBA00004651"/>
    </source>
</evidence>
<proteinExistence type="inferred from homology"/>
<dbReference type="PANTHER" id="PTHR30151">
    <property type="entry name" value="ALKANE SULFONATE ABC TRANSPORTER-RELATED, MEMBRANE SUBUNIT"/>
    <property type="match status" value="1"/>
</dbReference>
<dbReference type="GO" id="GO:0055085">
    <property type="term" value="P:transmembrane transport"/>
    <property type="evidence" value="ECO:0007669"/>
    <property type="project" value="InterPro"/>
</dbReference>
<keyword evidence="5 7" id="KW-1133">Transmembrane helix</keyword>
<dbReference type="GO" id="GO:0005886">
    <property type="term" value="C:plasma membrane"/>
    <property type="evidence" value="ECO:0007669"/>
    <property type="project" value="UniProtKB-SubCell"/>
</dbReference>
<dbReference type="PROSITE" id="PS50928">
    <property type="entry name" value="ABC_TM1"/>
    <property type="match status" value="1"/>
</dbReference>
<sequence length="253" mass="26377">MKDRNGLIASAGSVAVTLALLAAWSAVSAQRWISPVYLPSPAATWQALSEGLLQGELLALTLGTVERMCYGWLLASIIGVALGAAIGVSPMLRAWLQPMLELIRPLPASSVMPVAIALFGLSPGMVLSVIAFGALWPVLLATVHGFGAVEPRLEEVGRVLGLSRLQFIVKIGLPNALADAFGGVRLALTIALILAVVGEMLAAQQGLGTAILAAARSFRSADLFAGVALLGAIGFASNALLHLAERRMLAWRR</sequence>
<dbReference type="InterPro" id="IPR000515">
    <property type="entry name" value="MetI-like"/>
</dbReference>
<keyword evidence="4 7" id="KW-0812">Transmembrane</keyword>
<keyword evidence="6 7" id="KW-0472">Membrane</keyword>
<evidence type="ECO:0000256" key="7">
    <source>
        <dbReference type="RuleBase" id="RU363032"/>
    </source>
</evidence>
<dbReference type="SUPFAM" id="SSF161098">
    <property type="entry name" value="MetI-like"/>
    <property type="match status" value="1"/>
</dbReference>
<gene>
    <name evidence="9" type="ORF">SAMN05216552_102422</name>
</gene>
<reference evidence="10" key="1">
    <citation type="submission" date="2016-10" db="EMBL/GenBank/DDBJ databases">
        <authorList>
            <person name="Varghese N."/>
            <person name="Submissions S."/>
        </authorList>
    </citation>
    <scope>NUCLEOTIDE SEQUENCE [LARGE SCALE GENOMIC DNA]</scope>
    <source>
        <strain evidence="10">CGMCC 1.11014</strain>
    </source>
</reference>
<protein>
    <submittedName>
        <fullName evidence="9">ABC-type nitrate/sulfonate/bicarbonate transport system, permease component</fullName>
    </submittedName>
</protein>
<dbReference type="PANTHER" id="PTHR30151:SF0">
    <property type="entry name" value="ABC TRANSPORTER PERMEASE PROTEIN MJ0413-RELATED"/>
    <property type="match status" value="1"/>
</dbReference>
<dbReference type="AlphaFoldDB" id="A0A1I7L742"/>
<evidence type="ECO:0000256" key="2">
    <source>
        <dbReference type="ARBA" id="ARBA00022448"/>
    </source>
</evidence>
<evidence type="ECO:0000259" key="8">
    <source>
        <dbReference type="PROSITE" id="PS50928"/>
    </source>
</evidence>